<dbReference type="GO" id="GO:0016301">
    <property type="term" value="F:kinase activity"/>
    <property type="evidence" value="ECO:0007669"/>
    <property type="project" value="UniProtKB-KW"/>
</dbReference>
<keyword evidence="4" id="KW-1185">Reference proteome</keyword>
<dbReference type="EMBL" id="CP011125">
    <property type="protein sequence ID" value="AKF08406.1"/>
    <property type="molecule type" value="Genomic_DNA"/>
</dbReference>
<dbReference type="KEGG" id="samy:DB32_005555"/>
<feature type="compositionally biased region" description="Basic and acidic residues" evidence="1">
    <location>
        <begin position="173"/>
        <end position="187"/>
    </location>
</feature>
<dbReference type="Pfam" id="PF01590">
    <property type="entry name" value="GAF"/>
    <property type="match status" value="1"/>
</dbReference>
<dbReference type="SMART" id="SM00065">
    <property type="entry name" value="GAF"/>
    <property type="match status" value="1"/>
</dbReference>
<dbReference type="Gene3D" id="3.30.450.40">
    <property type="match status" value="1"/>
</dbReference>
<protein>
    <submittedName>
        <fullName evidence="3">Phosphocarrier protein kinase/phosphorylase</fullName>
    </submittedName>
</protein>
<gene>
    <name evidence="3" type="ORF">DB32_005555</name>
</gene>
<dbReference type="SUPFAM" id="SSF55781">
    <property type="entry name" value="GAF domain-like"/>
    <property type="match status" value="1"/>
</dbReference>
<dbReference type="Gene3D" id="1.10.274.10">
    <property type="entry name" value="PtsI, HPr-binding domain"/>
    <property type="match status" value="1"/>
</dbReference>
<dbReference type="PANTHER" id="PTHR46244">
    <property type="entry name" value="PHOSPHOENOLPYRUVATE-PROTEIN PHOSPHOTRANSFERASE"/>
    <property type="match status" value="1"/>
</dbReference>
<dbReference type="InterPro" id="IPR029016">
    <property type="entry name" value="GAF-like_dom_sf"/>
</dbReference>
<dbReference type="GO" id="GO:0009401">
    <property type="term" value="P:phosphoenolpyruvate-dependent sugar phosphotransferase system"/>
    <property type="evidence" value="ECO:0007669"/>
    <property type="project" value="InterPro"/>
</dbReference>
<dbReference type="InterPro" id="IPR036618">
    <property type="entry name" value="PtsI_HPr-bd_sf"/>
</dbReference>
<dbReference type="InterPro" id="IPR050499">
    <property type="entry name" value="PEP-utilizing_PTS_enzyme"/>
</dbReference>
<dbReference type="InterPro" id="IPR003018">
    <property type="entry name" value="GAF"/>
</dbReference>
<dbReference type="PANTHER" id="PTHR46244:SF6">
    <property type="entry name" value="PHOSPHOENOLPYRUVATE-PROTEIN PHOSPHOTRANSFERASE"/>
    <property type="match status" value="1"/>
</dbReference>
<name>A0A0F6W617_9BACT</name>
<feature type="region of interest" description="Disordered" evidence="1">
    <location>
        <begin position="432"/>
        <end position="456"/>
    </location>
</feature>
<dbReference type="Gene3D" id="3.50.30.10">
    <property type="entry name" value="Phosphohistidine domain"/>
    <property type="match status" value="1"/>
</dbReference>
<evidence type="ECO:0000256" key="1">
    <source>
        <dbReference type="SAM" id="MobiDB-lite"/>
    </source>
</evidence>
<dbReference type="Proteomes" id="UP000034883">
    <property type="component" value="Chromosome"/>
</dbReference>
<accession>A0A0F6W617</accession>
<dbReference type="AlphaFoldDB" id="A0A0F6W617"/>
<sequence>MQVHERGDAALEGVLRLIDEAARPRPLSEVLAALCAEVSQIVGCEIVSIYLREKHDDGEDLRIAANVGFPAGAIQKIRLHVGEGIVGHVAQKLRPVSVELAPTDPRFKAFPELGEERYPIFLAVPLLVGRRAEGVMVLQRSRERWAAEEVVLATALASSFAYALERARVRRSEVSPSKESRRARLEGESLSPGSELGRVETLPTFEGLAARWAAMEAEQPADVGVAATWRASRVKDAFETLVRDLSKARKKVAPKLDGAQRTALESLALLESDSRFLEMLAEEGAKGGNIPLALRKVAREYAQAPYKSTVAGSVQGWLAERAEEVEELCLLIAARSVGERVPTGNAALLVPERLSAVVALAAVAHKTAAIAVGNSVEANALGPAIARAAGVPAVSGVGGLFAWARAGDVVLVEGDEGVVRVNPTATQIARFRQKERVARETVSPPPGEGGEEPPRG</sequence>
<reference evidence="3 4" key="1">
    <citation type="submission" date="2015-03" db="EMBL/GenBank/DDBJ databases">
        <title>Genome assembly of Sandaracinus amylolyticus DSM 53668.</title>
        <authorList>
            <person name="Sharma G."/>
            <person name="Subramanian S."/>
        </authorList>
    </citation>
    <scope>NUCLEOTIDE SEQUENCE [LARGE SCALE GENOMIC DNA]</scope>
    <source>
        <strain evidence="3 4">DSM 53668</strain>
    </source>
</reference>
<organism evidence="3 4">
    <name type="scientific">Sandaracinus amylolyticus</name>
    <dbReference type="NCBI Taxonomy" id="927083"/>
    <lineage>
        <taxon>Bacteria</taxon>
        <taxon>Pseudomonadati</taxon>
        <taxon>Myxococcota</taxon>
        <taxon>Polyangia</taxon>
        <taxon>Polyangiales</taxon>
        <taxon>Sandaracinaceae</taxon>
        <taxon>Sandaracinus</taxon>
    </lineage>
</organism>
<keyword evidence="3" id="KW-0808">Transferase</keyword>
<keyword evidence="3" id="KW-0418">Kinase</keyword>
<feature type="domain" description="GAF" evidence="2">
    <location>
        <begin position="26"/>
        <end position="174"/>
    </location>
</feature>
<evidence type="ECO:0000313" key="3">
    <source>
        <dbReference type="EMBL" id="AKF08406.1"/>
    </source>
</evidence>
<feature type="region of interest" description="Disordered" evidence="1">
    <location>
        <begin position="173"/>
        <end position="196"/>
    </location>
</feature>
<dbReference type="SUPFAM" id="SSF52009">
    <property type="entry name" value="Phosphohistidine domain"/>
    <property type="match status" value="1"/>
</dbReference>
<proteinExistence type="predicted"/>
<evidence type="ECO:0000259" key="2">
    <source>
        <dbReference type="SMART" id="SM00065"/>
    </source>
</evidence>
<dbReference type="InterPro" id="IPR036637">
    <property type="entry name" value="Phosphohistidine_dom_sf"/>
</dbReference>
<evidence type="ECO:0000313" key="4">
    <source>
        <dbReference type="Proteomes" id="UP000034883"/>
    </source>
</evidence>
<dbReference type="STRING" id="927083.DB32_005555"/>